<dbReference type="InterPro" id="IPR020084">
    <property type="entry name" value="NUDIX_hydrolase_CS"/>
</dbReference>
<feature type="domain" description="Nudix hydrolase" evidence="2">
    <location>
        <begin position="38"/>
        <end position="164"/>
    </location>
</feature>
<dbReference type="Gene3D" id="3.90.79.10">
    <property type="entry name" value="Nucleoside Triphosphate Pyrophosphohydrolase"/>
    <property type="match status" value="1"/>
</dbReference>
<comment type="caution">
    <text evidence="3">The sequence shown here is derived from an EMBL/GenBank/DDBJ whole genome shotgun (WGS) entry which is preliminary data.</text>
</comment>
<name>A0A1G2B9I0_9BACT</name>
<accession>A0A1G2B9I0</accession>
<dbReference type="PROSITE" id="PS00893">
    <property type="entry name" value="NUDIX_BOX"/>
    <property type="match status" value="1"/>
</dbReference>
<dbReference type="InterPro" id="IPR000086">
    <property type="entry name" value="NUDIX_hydrolase_dom"/>
</dbReference>
<dbReference type="CDD" id="cd03424">
    <property type="entry name" value="NUDIX_ADPRase_Nudt5_UGPPase_Nudt14"/>
    <property type="match status" value="1"/>
</dbReference>
<dbReference type="GO" id="GO:0016787">
    <property type="term" value="F:hydrolase activity"/>
    <property type="evidence" value="ECO:0007669"/>
    <property type="project" value="UniProtKB-KW"/>
</dbReference>
<dbReference type="PROSITE" id="PS51462">
    <property type="entry name" value="NUDIX"/>
    <property type="match status" value="1"/>
</dbReference>
<organism evidence="3 4">
    <name type="scientific">Candidatus Kerfeldbacteria bacterium RIFCSPHIGHO2_12_FULL_48_17</name>
    <dbReference type="NCBI Taxonomy" id="1798542"/>
    <lineage>
        <taxon>Bacteria</taxon>
        <taxon>Candidatus Kerfeldiibacteriota</taxon>
    </lineage>
</organism>
<keyword evidence="1" id="KW-0378">Hydrolase</keyword>
<dbReference type="AlphaFoldDB" id="A0A1G2B9I0"/>
<sequence>MGKIPPQAKRVFRGVIYDVFQWPQTMFDGSEATFEMLKRPDNLSVIPVYEGKIVVAHEQQPHFRPWVGLLGGRREGSEDPLLGAQRELREETGLVSDDWVELAVFDPVPSVDFKIRVFVARGCHQVGEPHLDPGEKIRLESVDFERFLEIVGSREFLGPEIAMHIMRMQLYDPAALAEFRKKLFQ</sequence>
<evidence type="ECO:0000259" key="2">
    <source>
        <dbReference type="PROSITE" id="PS51462"/>
    </source>
</evidence>
<dbReference type="SUPFAM" id="SSF55811">
    <property type="entry name" value="Nudix"/>
    <property type="match status" value="1"/>
</dbReference>
<dbReference type="STRING" id="1798542.A3F54_00120"/>
<evidence type="ECO:0000313" key="3">
    <source>
        <dbReference type="EMBL" id="OGY85259.1"/>
    </source>
</evidence>
<evidence type="ECO:0000256" key="1">
    <source>
        <dbReference type="ARBA" id="ARBA00022801"/>
    </source>
</evidence>
<protein>
    <recommendedName>
        <fullName evidence="2">Nudix hydrolase domain-containing protein</fullName>
    </recommendedName>
</protein>
<reference evidence="3 4" key="1">
    <citation type="journal article" date="2016" name="Nat. Commun.">
        <title>Thousands of microbial genomes shed light on interconnected biogeochemical processes in an aquifer system.</title>
        <authorList>
            <person name="Anantharaman K."/>
            <person name="Brown C.T."/>
            <person name="Hug L.A."/>
            <person name="Sharon I."/>
            <person name="Castelle C.J."/>
            <person name="Probst A.J."/>
            <person name="Thomas B.C."/>
            <person name="Singh A."/>
            <person name="Wilkins M.J."/>
            <person name="Karaoz U."/>
            <person name="Brodie E.L."/>
            <person name="Williams K.H."/>
            <person name="Hubbard S.S."/>
            <person name="Banfield J.F."/>
        </authorList>
    </citation>
    <scope>NUCLEOTIDE SEQUENCE [LARGE SCALE GENOMIC DNA]</scope>
</reference>
<evidence type="ECO:0000313" key="4">
    <source>
        <dbReference type="Proteomes" id="UP000176952"/>
    </source>
</evidence>
<dbReference type="InterPro" id="IPR015797">
    <property type="entry name" value="NUDIX_hydrolase-like_dom_sf"/>
</dbReference>
<dbReference type="Pfam" id="PF00293">
    <property type="entry name" value="NUDIX"/>
    <property type="match status" value="1"/>
</dbReference>
<dbReference type="EMBL" id="MHKD01000003">
    <property type="protein sequence ID" value="OGY85259.1"/>
    <property type="molecule type" value="Genomic_DNA"/>
</dbReference>
<dbReference type="Proteomes" id="UP000176952">
    <property type="component" value="Unassembled WGS sequence"/>
</dbReference>
<gene>
    <name evidence="3" type="ORF">A3F54_00120</name>
</gene>
<proteinExistence type="predicted"/>